<dbReference type="GO" id="GO:0006887">
    <property type="term" value="P:exocytosis"/>
    <property type="evidence" value="ECO:0007669"/>
    <property type="project" value="UniProtKB-KW"/>
</dbReference>
<accession>A0A0D1Y0X6</accession>
<dbReference type="PANTHER" id="PTHR12542:SF41">
    <property type="entry name" value="EXOCYST COMPLEX COMPONENT 7"/>
    <property type="match status" value="1"/>
</dbReference>
<evidence type="ECO:0000256" key="3">
    <source>
        <dbReference type="ARBA" id="ARBA00022483"/>
    </source>
</evidence>
<evidence type="ECO:0000256" key="2">
    <source>
        <dbReference type="ARBA" id="ARBA00022448"/>
    </source>
</evidence>
<dbReference type="InterPro" id="IPR016159">
    <property type="entry name" value="Cullin_repeat-like_dom_sf"/>
</dbReference>
<keyword evidence="4" id="KW-0653">Protein transport</keyword>
<dbReference type="GeneID" id="27308650"/>
<dbReference type="OrthoDB" id="1922221at2759"/>
<evidence type="ECO:0000313" key="6">
    <source>
        <dbReference type="EMBL" id="KIW08736.1"/>
    </source>
</evidence>
<dbReference type="SUPFAM" id="SSF74788">
    <property type="entry name" value="Cullin repeat-like"/>
    <property type="match status" value="1"/>
</dbReference>
<protein>
    <recommendedName>
        <fullName evidence="4">Exocyst complex protein EXO70</fullName>
    </recommendedName>
</protein>
<dbReference type="FunCoup" id="A0A0D1Y0X6">
    <property type="interactions" value="121"/>
</dbReference>
<dbReference type="InterPro" id="IPR004140">
    <property type="entry name" value="Exo70"/>
</dbReference>
<dbReference type="GO" id="GO:0015031">
    <property type="term" value="P:protein transport"/>
    <property type="evidence" value="ECO:0007669"/>
    <property type="project" value="UniProtKB-KW"/>
</dbReference>
<dbReference type="GO" id="GO:0005546">
    <property type="term" value="F:phosphatidylinositol-4,5-bisphosphate binding"/>
    <property type="evidence" value="ECO:0007669"/>
    <property type="project" value="InterPro"/>
</dbReference>
<dbReference type="PANTHER" id="PTHR12542">
    <property type="entry name" value="EXOCYST COMPLEX PROTEIN EXO70"/>
    <property type="match status" value="1"/>
</dbReference>
<keyword evidence="7" id="KW-1185">Reference proteome</keyword>
<dbReference type="EMBL" id="KN847530">
    <property type="protein sequence ID" value="KIW08736.1"/>
    <property type="molecule type" value="Genomic_DNA"/>
</dbReference>
<sequence>MVVQRKSAFAEESAEVEVLYANLEKLKGLTKKIQGSLNRLETSGKSVEEAIAPIYSNTQRLQITNRNIDNVIEVIDRFRKPLDQRDREDKVIRQDPRVVGIPDYVASIDRATRALAGLQASPLQTNQKAISELSALLRYGAKQLEQVFRDILREESAKIEPMQYMAKGKPFPTISDSNSNTLRQIHTHVSASVTQASQGNTAESPTIKAYTEIRGEYIANTLKTLAMAAVNTGRKMNADQIYQPGTNTLPMYADGLKQMAETEYNVVSPIFRREEWERVCASTMRQPIQEFGKTLRELNTQIQSNMMTDCFLAYEIVGVVQRLALDLERVFDVKQPILDALKPVRDTAKMSMSSLLSGIRDAASNLASLPQDGGAIPLTADVMTKLQTMVRLLEPVTSVLRDLGDGGWSRPVQTLDVQPNGEQLFVKYARDMIETLLNAEEQRARALLKSAAVQGVFMANNIAVITRMIESSDLFPLLSDLIPTFVETRRKQAAKRYLDEWQMVCRHLLDQQNTRAMRPPSGGASESAVVVKALSSKDKEAIKNKFAAFNKDFDELMAKHRSYNFEREARAMFSKEISALLEPMYRRFWERYHEIDKGKGKYVKYDKSQMAATLSTL</sequence>
<comment type="function">
    <text evidence="4">Involved in the secretory pathway as part of the exocyst complex which tethers secretory vesicles to the sites of exocytosis. Also plays a role in the assembly of the exocyst.</text>
</comment>
<organism evidence="6 7">
    <name type="scientific">Verruconis gallopava</name>
    <dbReference type="NCBI Taxonomy" id="253628"/>
    <lineage>
        <taxon>Eukaryota</taxon>
        <taxon>Fungi</taxon>
        <taxon>Dikarya</taxon>
        <taxon>Ascomycota</taxon>
        <taxon>Pezizomycotina</taxon>
        <taxon>Dothideomycetes</taxon>
        <taxon>Pleosporomycetidae</taxon>
        <taxon>Venturiales</taxon>
        <taxon>Sympoventuriaceae</taxon>
        <taxon>Verruconis</taxon>
    </lineage>
</organism>
<evidence type="ECO:0000313" key="7">
    <source>
        <dbReference type="Proteomes" id="UP000053259"/>
    </source>
</evidence>
<dbReference type="Pfam" id="PF20669">
    <property type="entry name" value="Exo70_N"/>
    <property type="match status" value="1"/>
</dbReference>
<dbReference type="AlphaFoldDB" id="A0A0D1Y0X6"/>
<dbReference type="HOGENOM" id="CLU_010236_4_2_1"/>
<comment type="subcellular location">
    <subcellularLocation>
        <location evidence="4">Bud</location>
    </subcellularLocation>
    <subcellularLocation>
        <location evidence="4">Bud neck</location>
    </subcellularLocation>
</comment>
<evidence type="ECO:0000256" key="4">
    <source>
        <dbReference type="RuleBase" id="RU365026"/>
    </source>
</evidence>
<comment type="similarity">
    <text evidence="1 4">Belongs to the EXO70 family.</text>
</comment>
<reference evidence="6 7" key="1">
    <citation type="submission" date="2015-01" db="EMBL/GenBank/DDBJ databases">
        <title>The Genome Sequence of Ochroconis gallopava CBS43764.</title>
        <authorList>
            <consortium name="The Broad Institute Genomics Platform"/>
            <person name="Cuomo C."/>
            <person name="de Hoog S."/>
            <person name="Gorbushina A."/>
            <person name="Stielow B."/>
            <person name="Teixiera M."/>
            <person name="Abouelleil A."/>
            <person name="Chapman S.B."/>
            <person name="Priest M."/>
            <person name="Young S.K."/>
            <person name="Wortman J."/>
            <person name="Nusbaum C."/>
            <person name="Birren B."/>
        </authorList>
    </citation>
    <scope>NUCLEOTIDE SEQUENCE [LARGE SCALE GENOMIC DNA]</scope>
    <source>
        <strain evidence="6 7">CBS 43764</strain>
    </source>
</reference>
<feature type="domain" description="Exocyst complex subunit Exo70 C-terminal" evidence="5">
    <location>
        <begin position="249"/>
        <end position="615"/>
    </location>
</feature>
<dbReference type="InParanoid" id="A0A0D1Y0X6"/>
<gene>
    <name evidence="6" type="ORF">PV09_00677</name>
</gene>
<name>A0A0D1Y0X6_9PEZI</name>
<dbReference type="GO" id="GO:0000145">
    <property type="term" value="C:exocyst"/>
    <property type="evidence" value="ECO:0007669"/>
    <property type="project" value="InterPro"/>
</dbReference>
<keyword evidence="3 4" id="KW-0268">Exocytosis</keyword>
<dbReference type="Gene3D" id="1.20.1280.170">
    <property type="entry name" value="Exocyst complex component Exo70"/>
    <property type="match status" value="1"/>
</dbReference>
<evidence type="ECO:0000259" key="5">
    <source>
        <dbReference type="Pfam" id="PF03081"/>
    </source>
</evidence>
<dbReference type="VEuPathDB" id="FungiDB:PV09_00677"/>
<dbReference type="STRING" id="253628.A0A0D1Y0X6"/>
<proteinExistence type="inferred from homology"/>
<dbReference type="GO" id="GO:0005935">
    <property type="term" value="C:cellular bud neck"/>
    <property type="evidence" value="ECO:0007669"/>
    <property type="project" value="UniProtKB-SubCell"/>
</dbReference>
<dbReference type="Proteomes" id="UP000053259">
    <property type="component" value="Unassembled WGS sequence"/>
</dbReference>
<dbReference type="RefSeq" id="XP_016218605.1">
    <property type="nucleotide sequence ID" value="XM_016353452.1"/>
</dbReference>
<evidence type="ECO:0000256" key="1">
    <source>
        <dbReference type="ARBA" id="ARBA00006756"/>
    </source>
</evidence>
<keyword evidence="2 4" id="KW-0813">Transport</keyword>
<dbReference type="Pfam" id="PF03081">
    <property type="entry name" value="Exo70_C"/>
    <property type="match status" value="1"/>
</dbReference>
<dbReference type="InterPro" id="IPR046364">
    <property type="entry name" value="Exo70_C"/>
</dbReference>